<evidence type="ECO:0000256" key="2">
    <source>
        <dbReference type="HAMAP-Rule" id="MF_00003"/>
    </source>
</evidence>
<dbReference type="InterPro" id="IPR015946">
    <property type="entry name" value="KH_dom-like_a/b"/>
</dbReference>
<evidence type="ECO:0000256" key="3">
    <source>
        <dbReference type="SAM" id="MobiDB-lite"/>
    </source>
</evidence>
<dbReference type="InterPro" id="IPR023799">
    <property type="entry name" value="RbfA_dom_sf"/>
</dbReference>
<dbReference type="SUPFAM" id="SSF89919">
    <property type="entry name" value="Ribosome-binding factor A, RbfA"/>
    <property type="match status" value="1"/>
</dbReference>
<gene>
    <name evidence="2 4" type="primary">rbfA</name>
    <name evidence="4" type="ORF">EJO50_05630</name>
</gene>
<dbReference type="PANTHER" id="PTHR33515">
    <property type="entry name" value="RIBOSOME-BINDING FACTOR A, CHLOROPLASTIC-RELATED"/>
    <property type="match status" value="1"/>
</dbReference>
<comment type="subcellular location">
    <subcellularLocation>
        <location evidence="2">Cytoplasm</location>
    </subcellularLocation>
</comment>
<reference evidence="4 5" key="1">
    <citation type="submission" date="2018-12" db="EMBL/GenBank/DDBJ databases">
        <title>Complete genome sequence of Iodobacter sp. H11R3.</title>
        <authorList>
            <person name="Bae J.-W."/>
        </authorList>
    </citation>
    <scope>NUCLEOTIDE SEQUENCE [LARGE SCALE GENOMIC DNA]</scope>
    <source>
        <strain evidence="4 5">H11R3</strain>
    </source>
</reference>
<keyword evidence="2" id="KW-0963">Cytoplasm</keyword>
<dbReference type="HAMAP" id="MF_00003">
    <property type="entry name" value="RbfA"/>
    <property type="match status" value="1"/>
</dbReference>
<dbReference type="InterPro" id="IPR020053">
    <property type="entry name" value="Ribosome-bd_factorA_CS"/>
</dbReference>
<dbReference type="GO" id="GO:0043024">
    <property type="term" value="F:ribosomal small subunit binding"/>
    <property type="evidence" value="ECO:0007669"/>
    <property type="project" value="TreeGrafter"/>
</dbReference>
<dbReference type="NCBIfam" id="TIGR00082">
    <property type="entry name" value="rbfA"/>
    <property type="match status" value="1"/>
</dbReference>
<dbReference type="Proteomes" id="UP000282438">
    <property type="component" value="Chromosome"/>
</dbReference>
<sequence length="136" mass="15346">MAKQFTRADRVAQQIQRDLATVIRAELDHPQASLITITDVEVTRDYSHANVFYTFLGTEEQGKDIASLIERAKGFLRSQLARGISLYKMPELHFEYDHSVEHGMNLSRLIDQASSLPKAPEEDELGVDNEKTAGKD</sequence>
<name>A0A3S8ZX54_9NEIS</name>
<accession>A0A3S8ZX54</accession>
<dbReference type="EMBL" id="CP034433">
    <property type="protein sequence ID" value="AZN38087.1"/>
    <property type="molecule type" value="Genomic_DNA"/>
</dbReference>
<keyword evidence="1 2" id="KW-0690">Ribosome biogenesis</keyword>
<dbReference type="InterPro" id="IPR000238">
    <property type="entry name" value="RbfA"/>
</dbReference>
<evidence type="ECO:0000313" key="5">
    <source>
        <dbReference type="Proteomes" id="UP000282438"/>
    </source>
</evidence>
<feature type="region of interest" description="Disordered" evidence="3">
    <location>
        <begin position="115"/>
        <end position="136"/>
    </location>
</feature>
<dbReference type="KEGG" id="iod:EJO50_05630"/>
<comment type="function">
    <text evidence="2">One of several proteins that assist in the late maturation steps of the functional core of the 30S ribosomal subunit. Associates with free 30S ribosomal subunits (but not with 30S subunits that are part of 70S ribosomes or polysomes). Required for efficient processing of 16S rRNA. May interact with the 5'-terminal helix region of 16S rRNA.</text>
</comment>
<evidence type="ECO:0000313" key="4">
    <source>
        <dbReference type="EMBL" id="AZN38087.1"/>
    </source>
</evidence>
<organism evidence="4 5">
    <name type="scientific">Iodobacter ciconiae</name>
    <dbReference type="NCBI Taxonomy" id="2496266"/>
    <lineage>
        <taxon>Bacteria</taxon>
        <taxon>Pseudomonadati</taxon>
        <taxon>Pseudomonadota</taxon>
        <taxon>Betaproteobacteria</taxon>
        <taxon>Neisseriales</taxon>
        <taxon>Chitinibacteraceae</taxon>
        <taxon>Iodobacter</taxon>
    </lineage>
</organism>
<keyword evidence="5" id="KW-1185">Reference proteome</keyword>
<dbReference type="GO" id="GO:0005829">
    <property type="term" value="C:cytosol"/>
    <property type="evidence" value="ECO:0007669"/>
    <property type="project" value="TreeGrafter"/>
</dbReference>
<dbReference type="Gene3D" id="3.30.300.20">
    <property type="match status" value="1"/>
</dbReference>
<dbReference type="GO" id="GO:0030490">
    <property type="term" value="P:maturation of SSU-rRNA"/>
    <property type="evidence" value="ECO:0007669"/>
    <property type="project" value="UniProtKB-UniRule"/>
</dbReference>
<proteinExistence type="inferred from homology"/>
<dbReference type="RefSeq" id="WP_125976312.1">
    <property type="nucleotide sequence ID" value="NZ_CP034433.1"/>
</dbReference>
<dbReference type="OrthoDB" id="307788at2"/>
<dbReference type="PANTHER" id="PTHR33515:SF1">
    <property type="entry name" value="RIBOSOME-BINDING FACTOR A, CHLOROPLASTIC-RELATED"/>
    <property type="match status" value="1"/>
</dbReference>
<dbReference type="AlphaFoldDB" id="A0A3S8ZX54"/>
<comment type="similarity">
    <text evidence="2">Belongs to the RbfA family.</text>
</comment>
<evidence type="ECO:0000256" key="1">
    <source>
        <dbReference type="ARBA" id="ARBA00022517"/>
    </source>
</evidence>
<comment type="subunit">
    <text evidence="2">Monomer. Binds 30S ribosomal subunits, but not 50S ribosomal subunits or 70S ribosomes.</text>
</comment>
<dbReference type="PROSITE" id="PS01319">
    <property type="entry name" value="RBFA"/>
    <property type="match status" value="1"/>
</dbReference>
<protein>
    <recommendedName>
        <fullName evidence="2">Ribosome-binding factor A</fullName>
    </recommendedName>
</protein>
<dbReference type="Pfam" id="PF02033">
    <property type="entry name" value="RBFA"/>
    <property type="match status" value="1"/>
</dbReference>